<dbReference type="RefSeq" id="WP_176131986.1">
    <property type="nucleotide sequence ID" value="NZ_CADDZZ010000058.1"/>
</dbReference>
<reference evidence="1" key="1">
    <citation type="submission" date="2020-12" db="EMBL/GenBank/DDBJ databases">
        <title>Burkholderia cepacia complex in Mexico.</title>
        <authorList>
            <person name="Estrada P."/>
        </authorList>
    </citation>
    <scope>NUCLEOTIDE SEQUENCE</scope>
    <source>
        <strain evidence="1">871</strain>
    </source>
</reference>
<dbReference type="EMBL" id="JAEDXG010000011">
    <property type="protein sequence ID" value="MBH9697407.1"/>
    <property type="molecule type" value="Genomic_DNA"/>
</dbReference>
<sequence length="133" mass="14274">MSKRQPDAAGVLAFLWDHFDATAASDEGLQYLSGASDEAAHAALELSSHIAALGGLIERDRGFEGKPQCGELQDADQAALLYRIADEVKVIGQLAYIGSESDSVLRVRMTEKLAAGRSRRVSIPEQSSTLEEV</sequence>
<protein>
    <submittedName>
        <fullName evidence="1">Uncharacterized protein</fullName>
    </submittedName>
</protein>
<dbReference type="AlphaFoldDB" id="A0A8I1DNJ0"/>
<evidence type="ECO:0000313" key="1">
    <source>
        <dbReference type="EMBL" id="MBH9697407.1"/>
    </source>
</evidence>
<gene>
    <name evidence="1" type="ORF">JAO13_13250</name>
</gene>
<comment type="caution">
    <text evidence="1">The sequence shown here is derived from an EMBL/GenBank/DDBJ whole genome shotgun (WGS) entry which is preliminary data.</text>
</comment>
<proteinExistence type="predicted"/>
<organism evidence="1 2">
    <name type="scientific">Burkholderia cepacia</name>
    <name type="common">Pseudomonas cepacia</name>
    <dbReference type="NCBI Taxonomy" id="292"/>
    <lineage>
        <taxon>Bacteria</taxon>
        <taxon>Pseudomonadati</taxon>
        <taxon>Pseudomonadota</taxon>
        <taxon>Betaproteobacteria</taxon>
        <taxon>Burkholderiales</taxon>
        <taxon>Burkholderiaceae</taxon>
        <taxon>Burkholderia</taxon>
        <taxon>Burkholderia cepacia complex</taxon>
    </lineage>
</organism>
<dbReference type="Proteomes" id="UP000645612">
    <property type="component" value="Unassembled WGS sequence"/>
</dbReference>
<accession>A0A8I1DNJ0</accession>
<name>A0A8I1DNJ0_BURCE</name>
<evidence type="ECO:0000313" key="2">
    <source>
        <dbReference type="Proteomes" id="UP000645612"/>
    </source>
</evidence>